<keyword evidence="16" id="KW-1185">Reference proteome</keyword>
<evidence type="ECO:0000313" key="16">
    <source>
        <dbReference type="Proteomes" id="UP000749559"/>
    </source>
</evidence>
<comment type="similarity">
    <text evidence="3">Belongs to the methyltransferase superfamily. METL family.</text>
</comment>
<evidence type="ECO:0000256" key="3">
    <source>
        <dbReference type="ARBA" id="ARBA00009725"/>
    </source>
</evidence>
<dbReference type="InterPro" id="IPR026113">
    <property type="entry name" value="METTL2/6/8-like"/>
</dbReference>
<dbReference type="EMBL" id="CAIIXF020000007">
    <property type="protein sequence ID" value="CAH1788855.1"/>
    <property type="molecule type" value="Genomic_DNA"/>
</dbReference>
<evidence type="ECO:0000256" key="11">
    <source>
        <dbReference type="ARBA" id="ARBA00065134"/>
    </source>
</evidence>
<sequence length="350" mass="40356">MMTDKNGIPIEKLHIDIQKAPAPRELTHEELEKLAKDKNPLSDFKRNKYELEAQKNWDKFYKRNTTKFFKDRHWTTREFEDLCGNAETSGDAEVTTLLEVGCGVGNFIWPLLSEKKNFYFYACDFSPRAVQFVKENALYREDCCKAFQCDLVKDNLNDNVPADSVDIVTMIFVLSAIHPDKMPQALTNILKVLRPGGCVLFRDYGLYDHAMLRFAPGHKLEENFYVRQDGTRAFYFSLDFLKEMFTEAGFNCENIEYVFRETVNRKEGLCVPRIFLQAKFTKPLIAVEGHGKIDGASVSHMQCHESQKHEHVENNCNTDPVTSLDKEHYSINEINETKTDLQPSHAKIGT</sequence>
<comment type="function">
    <text evidence="10">S-adenosyl-L-methionine-dependent methyltransferase that mediates N(3)-methylcytidine modification of residue 32 of the tRNA anticodon loop of tRNA(Ser), including tRNA(Ser)(UGA) and tRNA(Ser)(GCU). Interaction with SARS1/SerRS is required for N(3)-methylcytidine methylation.</text>
</comment>
<dbReference type="Pfam" id="PF08242">
    <property type="entry name" value="Methyltransf_12"/>
    <property type="match status" value="1"/>
</dbReference>
<keyword evidence="7" id="KW-0819">tRNA processing</keyword>
<evidence type="ECO:0000256" key="4">
    <source>
        <dbReference type="ARBA" id="ARBA00022490"/>
    </source>
</evidence>
<evidence type="ECO:0000256" key="7">
    <source>
        <dbReference type="ARBA" id="ARBA00022694"/>
    </source>
</evidence>
<protein>
    <recommendedName>
        <fullName evidence="12">tRNA N(3)-cytidine methyltransferase METTL6</fullName>
    </recommendedName>
    <alternativeName>
        <fullName evidence="13">Methyltransferase-like protein 6</fullName>
    </alternativeName>
</protein>
<keyword evidence="8" id="KW-0539">Nucleus</keyword>
<dbReference type="InterPro" id="IPR029063">
    <property type="entry name" value="SAM-dependent_MTases_sf"/>
</dbReference>
<dbReference type="PANTHER" id="PTHR22809:SF5">
    <property type="entry name" value="TRNA N(3)-METHYLCYTIDINE METHYLTRANSFERASE METTL6"/>
    <property type="match status" value="1"/>
</dbReference>
<evidence type="ECO:0000256" key="5">
    <source>
        <dbReference type="ARBA" id="ARBA00022603"/>
    </source>
</evidence>
<evidence type="ECO:0000256" key="12">
    <source>
        <dbReference type="ARBA" id="ARBA00067376"/>
    </source>
</evidence>
<dbReference type="GO" id="GO:0005737">
    <property type="term" value="C:cytoplasm"/>
    <property type="evidence" value="ECO:0007669"/>
    <property type="project" value="UniProtKB-SubCell"/>
</dbReference>
<keyword evidence="5" id="KW-0489">Methyltransferase</keyword>
<comment type="caution">
    <text evidence="15">The sequence shown here is derived from an EMBL/GenBank/DDBJ whole genome shotgun (WGS) entry which is preliminary data.</text>
</comment>
<dbReference type="InterPro" id="IPR013217">
    <property type="entry name" value="Methyltransf_12"/>
</dbReference>
<name>A0A8J1UKX6_OWEFU</name>
<dbReference type="GO" id="GO:0005634">
    <property type="term" value="C:nucleus"/>
    <property type="evidence" value="ECO:0007669"/>
    <property type="project" value="UniProtKB-SubCell"/>
</dbReference>
<proteinExistence type="inferred from homology"/>
<evidence type="ECO:0000256" key="1">
    <source>
        <dbReference type="ARBA" id="ARBA00004123"/>
    </source>
</evidence>
<organism evidence="15 16">
    <name type="scientific">Owenia fusiformis</name>
    <name type="common">Polychaete worm</name>
    <dbReference type="NCBI Taxonomy" id="6347"/>
    <lineage>
        <taxon>Eukaryota</taxon>
        <taxon>Metazoa</taxon>
        <taxon>Spiralia</taxon>
        <taxon>Lophotrochozoa</taxon>
        <taxon>Annelida</taxon>
        <taxon>Polychaeta</taxon>
        <taxon>Sedentaria</taxon>
        <taxon>Canalipalpata</taxon>
        <taxon>Sabellida</taxon>
        <taxon>Oweniida</taxon>
        <taxon>Oweniidae</taxon>
        <taxon>Owenia</taxon>
    </lineage>
</organism>
<accession>A0A8J1UKX6</accession>
<dbReference type="PANTHER" id="PTHR22809">
    <property type="entry name" value="METHYLTRANSFERASE-RELATED"/>
    <property type="match status" value="1"/>
</dbReference>
<dbReference type="OrthoDB" id="417697at2759"/>
<dbReference type="GO" id="GO:0030488">
    <property type="term" value="P:tRNA methylation"/>
    <property type="evidence" value="ECO:0007669"/>
    <property type="project" value="UniProtKB-ARBA"/>
</dbReference>
<evidence type="ECO:0000256" key="10">
    <source>
        <dbReference type="ARBA" id="ARBA00058280"/>
    </source>
</evidence>
<comment type="subcellular location">
    <subcellularLocation>
        <location evidence="2">Cytoplasm</location>
    </subcellularLocation>
    <subcellularLocation>
        <location evidence="1">Nucleus</location>
    </subcellularLocation>
</comment>
<feature type="domain" description="Methyltransferase type 12" evidence="14">
    <location>
        <begin position="98"/>
        <end position="198"/>
    </location>
</feature>
<dbReference type="CDD" id="cd02440">
    <property type="entry name" value="AdoMet_MTases"/>
    <property type="match status" value="1"/>
</dbReference>
<dbReference type="Gene3D" id="3.40.50.150">
    <property type="entry name" value="Vaccinia Virus protein VP39"/>
    <property type="match status" value="1"/>
</dbReference>
<evidence type="ECO:0000256" key="9">
    <source>
        <dbReference type="ARBA" id="ARBA00050646"/>
    </source>
</evidence>
<evidence type="ECO:0000256" key="13">
    <source>
        <dbReference type="ARBA" id="ARBA00079889"/>
    </source>
</evidence>
<evidence type="ECO:0000256" key="6">
    <source>
        <dbReference type="ARBA" id="ARBA00022679"/>
    </source>
</evidence>
<evidence type="ECO:0000256" key="2">
    <source>
        <dbReference type="ARBA" id="ARBA00004496"/>
    </source>
</evidence>
<reference evidence="15" key="1">
    <citation type="submission" date="2022-03" db="EMBL/GenBank/DDBJ databases">
        <authorList>
            <person name="Martin C."/>
        </authorList>
    </citation>
    <scope>NUCLEOTIDE SEQUENCE</scope>
</reference>
<keyword evidence="6" id="KW-0808">Transferase</keyword>
<dbReference type="AlphaFoldDB" id="A0A8J1UKX6"/>
<dbReference type="GO" id="GO:0052735">
    <property type="term" value="F:tRNA (cytidine-3-)-methyltransferase activity"/>
    <property type="evidence" value="ECO:0007669"/>
    <property type="project" value="UniProtKB-ARBA"/>
</dbReference>
<keyword evidence="4" id="KW-0963">Cytoplasm</keyword>
<evidence type="ECO:0000313" key="15">
    <source>
        <dbReference type="EMBL" id="CAH1788855.1"/>
    </source>
</evidence>
<dbReference type="FunFam" id="3.40.50.150:FF:000279">
    <property type="entry name" value="Methyltransferase-like protein"/>
    <property type="match status" value="1"/>
</dbReference>
<dbReference type="Proteomes" id="UP000749559">
    <property type="component" value="Unassembled WGS sequence"/>
</dbReference>
<evidence type="ECO:0000256" key="8">
    <source>
        <dbReference type="ARBA" id="ARBA00023242"/>
    </source>
</evidence>
<dbReference type="SUPFAM" id="SSF53335">
    <property type="entry name" value="S-adenosyl-L-methionine-dependent methyltransferases"/>
    <property type="match status" value="1"/>
</dbReference>
<gene>
    <name evidence="15" type="ORF">OFUS_LOCUS14311</name>
</gene>
<comment type="catalytic activity">
    <reaction evidence="9">
        <text>cytidine(32) in tRNA(Ser) + S-adenosyl-L-methionine = N(3)-methylcytidine(32) in tRNA(Ser) + S-adenosyl-L-homocysteine + H(+)</text>
        <dbReference type="Rhea" id="RHEA:50956"/>
        <dbReference type="Rhea" id="RHEA-COMP:12849"/>
        <dbReference type="Rhea" id="RHEA-COMP:12851"/>
        <dbReference type="ChEBI" id="CHEBI:15378"/>
        <dbReference type="ChEBI" id="CHEBI:57856"/>
        <dbReference type="ChEBI" id="CHEBI:59789"/>
        <dbReference type="ChEBI" id="CHEBI:74894"/>
        <dbReference type="ChEBI" id="CHEBI:82748"/>
    </reaction>
    <physiologicalReaction direction="left-to-right" evidence="9">
        <dbReference type="Rhea" id="RHEA:50957"/>
    </physiologicalReaction>
</comment>
<evidence type="ECO:0000259" key="14">
    <source>
        <dbReference type="Pfam" id="PF08242"/>
    </source>
</evidence>
<comment type="subunit">
    <text evidence="11">Monomer. Interacts with SARS1/SerRS; interaction is mediated via tRNA(Ser) and is required for N(3)-methylcytidine methylation.</text>
</comment>